<reference evidence="3" key="1">
    <citation type="journal article" date="2019" name="Int. J. Syst. Evol. Microbiol.">
        <title>The Global Catalogue of Microorganisms (GCM) 10K type strain sequencing project: providing services to taxonomists for standard genome sequencing and annotation.</title>
        <authorList>
            <consortium name="The Broad Institute Genomics Platform"/>
            <consortium name="The Broad Institute Genome Sequencing Center for Infectious Disease"/>
            <person name="Wu L."/>
            <person name="Ma J."/>
        </authorList>
    </citation>
    <scope>NUCLEOTIDE SEQUENCE [LARGE SCALE GENOMIC DNA]</scope>
    <source>
        <strain evidence="3">CGMCC 4.7329</strain>
    </source>
</reference>
<evidence type="ECO:0000313" key="3">
    <source>
        <dbReference type="Proteomes" id="UP000658127"/>
    </source>
</evidence>
<feature type="compositionally biased region" description="Basic and acidic residues" evidence="1">
    <location>
        <begin position="204"/>
        <end position="218"/>
    </location>
</feature>
<dbReference type="Proteomes" id="UP000658127">
    <property type="component" value="Unassembled WGS sequence"/>
</dbReference>
<proteinExistence type="predicted"/>
<evidence type="ECO:0008006" key="4">
    <source>
        <dbReference type="Google" id="ProtNLM"/>
    </source>
</evidence>
<dbReference type="NCBIfam" id="TIGR02165">
    <property type="entry name" value="cas5_6_GSU0054"/>
    <property type="match status" value="1"/>
</dbReference>
<comment type="caution">
    <text evidence="2">The sequence shown here is derived from an EMBL/GenBank/DDBJ whole genome shotgun (WGS) entry which is preliminary data.</text>
</comment>
<evidence type="ECO:0000256" key="1">
    <source>
        <dbReference type="SAM" id="MobiDB-lite"/>
    </source>
</evidence>
<sequence length="516" mass="55117">MTFSIIATYPLRTYRGSRPDGTVDRMPSVARLYSALLAAAGFGPRATVGESGWGPCEIDAQALRWLENNPPTSVSIPPIHITTGTAIAYRNDGTIGKVAGRKVIRKIGKQDSVVAVDGEFVWSWSQAPPHHVASALRELCSDVSHLGTADSPVLLDVTQKAPAATHELDPDADLFALDPGHDVDIPTPGRLDELAAAHLVERTGRVGSDKAGTDERSTSRPLPTGNVRSGRYRAIRRRIADVPWPEVLVVPLSRRVADKDRVRVAVAAHRTLIKILDRDSPPILTGDYPDDASRPSNRVALQIIDGQAPTAFNNGGRSSLAVMIPSGARPADIVAVRRAVSRLRILRPAGKGGLPIEVCGPVDVIGGDQIWREPESGTIRLWRTDPAAAPDTRGYRGWTFTHAVLLSLGYIWQGTRQIGAVSGTGAERANALVNATNAAGAVVLSAESLADSKVHNYVHKMNRNAVVRPYRAVLALGDLCPPRTLIALGQSRHLGGGLLVPEDYAEGETFPGGISD</sequence>
<accession>A0ABQ2L3W9</accession>
<dbReference type="RefSeq" id="WP_189034876.1">
    <property type="nucleotide sequence ID" value="NZ_BMNE01000019.1"/>
</dbReference>
<gene>
    <name evidence="2" type="ORF">GCM10011610_70720</name>
</gene>
<name>A0ABQ2L3W9_9NOCA</name>
<dbReference type="EMBL" id="BMNE01000019">
    <property type="protein sequence ID" value="GGO01146.1"/>
    <property type="molecule type" value="Genomic_DNA"/>
</dbReference>
<evidence type="ECO:0000313" key="2">
    <source>
        <dbReference type="EMBL" id="GGO01146.1"/>
    </source>
</evidence>
<keyword evidence="3" id="KW-1185">Reference proteome</keyword>
<protein>
    <recommendedName>
        <fullName evidence="4">Type I-U CRISPR-associated protein Cas5/Cas6</fullName>
    </recommendedName>
</protein>
<organism evidence="2 3">
    <name type="scientific">Nocardia rhizosphaerihabitans</name>
    <dbReference type="NCBI Taxonomy" id="1691570"/>
    <lineage>
        <taxon>Bacteria</taxon>
        <taxon>Bacillati</taxon>
        <taxon>Actinomycetota</taxon>
        <taxon>Actinomycetes</taxon>
        <taxon>Mycobacteriales</taxon>
        <taxon>Nocardiaceae</taxon>
        <taxon>Nocardia</taxon>
    </lineage>
</organism>
<dbReference type="InterPro" id="IPR019089">
    <property type="entry name" value="Cas_GSU0054"/>
</dbReference>
<feature type="region of interest" description="Disordered" evidence="1">
    <location>
        <begin position="204"/>
        <end position="227"/>
    </location>
</feature>